<gene>
    <name evidence="3" type="ORF">GQX73_g10611</name>
</gene>
<protein>
    <submittedName>
        <fullName evidence="3">Uncharacterized protein</fullName>
    </submittedName>
</protein>
<keyword evidence="2" id="KW-0472">Membrane</keyword>
<dbReference type="OrthoDB" id="10457529at2759"/>
<name>A0A7C8MWU9_9PEZI</name>
<evidence type="ECO:0000256" key="2">
    <source>
        <dbReference type="SAM" id="Phobius"/>
    </source>
</evidence>
<dbReference type="AlphaFoldDB" id="A0A7C8MWU9"/>
<dbReference type="EMBL" id="WUBL01000248">
    <property type="protein sequence ID" value="KAF2962956.1"/>
    <property type="molecule type" value="Genomic_DNA"/>
</dbReference>
<comment type="caution">
    <text evidence="3">The sequence shown here is derived from an EMBL/GenBank/DDBJ whole genome shotgun (WGS) entry which is preliminary data.</text>
</comment>
<dbReference type="InParanoid" id="A0A7C8MWU9"/>
<organism evidence="3 4">
    <name type="scientific">Xylaria multiplex</name>
    <dbReference type="NCBI Taxonomy" id="323545"/>
    <lineage>
        <taxon>Eukaryota</taxon>
        <taxon>Fungi</taxon>
        <taxon>Dikarya</taxon>
        <taxon>Ascomycota</taxon>
        <taxon>Pezizomycotina</taxon>
        <taxon>Sordariomycetes</taxon>
        <taxon>Xylariomycetidae</taxon>
        <taxon>Xylariales</taxon>
        <taxon>Xylariaceae</taxon>
        <taxon>Xylaria</taxon>
    </lineage>
</organism>
<feature type="transmembrane region" description="Helical" evidence="2">
    <location>
        <begin position="207"/>
        <end position="225"/>
    </location>
</feature>
<keyword evidence="4" id="KW-1185">Reference proteome</keyword>
<feature type="transmembrane region" description="Helical" evidence="2">
    <location>
        <begin position="183"/>
        <end position="201"/>
    </location>
</feature>
<keyword evidence="2" id="KW-0812">Transmembrane</keyword>
<proteinExistence type="predicted"/>
<accession>A0A7C8MWU9</accession>
<feature type="compositionally biased region" description="Basic and acidic residues" evidence="1">
    <location>
        <begin position="44"/>
        <end position="62"/>
    </location>
</feature>
<feature type="compositionally biased region" description="Basic and acidic residues" evidence="1">
    <location>
        <begin position="96"/>
        <end position="136"/>
    </location>
</feature>
<evidence type="ECO:0000256" key="1">
    <source>
        <dbReference type="SAM" id="MobiDB-lite"/>
    </source>
</evidence>
<feature type="region of interest" description="Disordered" evidence="1">
    <location>
        <begin position="96"/>
        <end position="140"/>
    </location>
</feature>
<keyword evidence="2" id="KW-1133">Transmembrane helix</keyword>
<reference evidence="3 4" key="1">
    <citation type="submission" date="2019-12" db="EMBL/GenBank/DDBJ databases">
        <title>Draft genome sequence of the ascomycete Xylaria multiplex DSM 110363.</title>
        <authorList>
            <person name="Buettner E."/>
            <person name="Kellner H."/>
        </authorList>
    </citation>
    <scope>NUCLEOTIDE SEQUENCE [LARGE SCALE GENOMIC DNA]</scope>
    <source>
        <strain evidence="3 4">DSM 110363</strain>
    </source>
</reference>
<sequence>MKTNIGPQPGSIDLRFKLATIRKALEEQLDTLGNLIEGPNDNDTIQKCRDPPHPPRQDTSENHKGYKLVMIREALWQQFGTLFGILGTLINEFDSSSEHRTRLHPELSPKRERSGSPEDTKRITKEERKTTQKDDSESTTILHCEQEKEQGRGVERAMDRIQDHNTLKRTSTDTSRRVTTLRLVDVGTIFAFCTLVFVTQHGVTLCVMGHVVIFTKILLLIINHLSRLAALRRWFFGAPVLCRRKDV</sequence>
<evidence type="ECO:0000313" key="4">
    <source>
        <dbReference type="Proteomes" id="UP000481858"/>
    </source>
</evidence>
<evidence type="ECO:0000313" key="3">
    <source>
        <dbReference type="EMBL" id="KAF2962956.1"/>
    </source>
</evidence>
<dbReference type="Proteomes" id="UP000481858">
    <property type="component" value="Unassembled WGS sequence"/>
</dbReference>
<feature type="region of interest" description="Disordered" evidence="1">
    <location>
        <begin position="34"/>
        <end position="62"/>
    </location>
</feature>